<dbReference type="GO" id="GO:0046295">
    <property type="term" value="P:glycolate biosynthetic process"/>
    <property type="evidence" value="ECO:0007669"/>
    <property type="project" value="UniProtKB-ARBA"/>
</dbReference>
<dbReference type="GO" id="GO:0019172">
    <property type="term" value="F:glyoxalase III activity"/>
    <property type="evidence" value="ECO:0007669"/>
    <property type="project" value="UniProtKB-EC"/>
</dbReference>
<feature type="domain" description="DJ-1/PfpI" evidence="5">
    <location>
        <begin position="3"/>
        <end position="165"/>
    </location>
</feature>
<evidence type="ECO:0000256" key="1">
    <source>
        <dbReference type="ARBA" id="ARBA00004496"/>
    </source>
</evidence>
<dbReference type="PANTHER" id="PTHR48094:SF12">
    <property type="entry name" value="PARKINSON DISEASE PROTEIN 7 HOMOLOG"/>
    <property type="match status" value="1"/>
</dbReference>
<dbReference type="GO" id="GO:0006979">
    <property type="term" value="P:response to oxidative stress"/>
    <property type="evidence" value="ECO:0007669"/>
    <property type="project" value="TreeGrafter"/>
</dbReference>
<sequence length="184" mass="19761">MTKKALVIFAEGAEDIELIITVDLLRRAEIDVTIGGLAGKDAVRTVQKVMITPDAALADVKDEFDVVIIPGGPGADKLCESDKVGKILQAQYKAKKLIAAICGAPKVLNAHKIAPGCEVTSFPKVKDEMIKGGYKYSENSVVLSDNVLTSRGPGTAPEFALKIVELLVGEQKAHEIKEELLFKF</sequence>
<dbReference type="WBParaSite" id="PSAMB.scaffold8923size8738.g31928.t1">
    <property type="protein sequence ID" value="PSAMB.scaffold8923size8738.g31928.t1"/>
    <property type="gene ID" value="PSAMB.scaffold8923size8738.g31928"/>
</dbReference>
<dbReference type="InterPro" id="IPR006287">
    <property type="entry name" value="DJ-1"/>
</dbReference>
<dbReference type="EC" id="4.2.1.130" evidence="2"/>
<dbReference type="PANTHER" id="PTHR48094">
    <property type="entry name" value="PROTEIN/NUCLEIC ACID DEGLYCASE DJ-1-RELATED"/>
    <property type="match status" value="1"/>
</dbReference>
<dbReference type="NCBIfam" id="TIGR01383">
    <property type="entry name" value="not_thiJ"/>
    <property type="match status" value="1"/>
</dbReference>
<organism evidence="6 7">
    <name type="scientific">Plectus sambesii</name>
    <dbReference type="NCBI Taxonomy" id="2011161"/>
    <lineage>
        <taxon>Eukaryota</taxon>
        <taxon>Metazoa</taxon>
        <taxon>Ecdysozoa</taxon>
        <taxon>Nematoda</taxon>
        <taxon>Chromadorea</taxon>
        <taxon>Plectida</taxon>
        <taxon>Plectina</taxon>
        <taxon>Plectoidea</taxon>
        <taxon>Plectidae</taxon>
        <taxon>Plectus</taxon>
    </lineage>
</organism>
<dbReference type="GO" id="GO:0036471">
    <property type="term" value="P:cellular response to glyoxal"/>
    <property type="evidence" value="ECO:0007669"/>
    <property type="project" value="UniProtKB-ARBA"/>
</dbReference>
<reference evidence="7" key="1">
    <citation type="submission" date="2022-11" db="UniProtKB">
        <authorList>
            <consortium name="WormBaseParasite"/>
        </authorList>
    </citation>
    <scope>IDENTIFICATION</scope>
</reference>
<evidence type="ECO:0000256" key="3">
    <source>
        <dbReference type="ARBA" id="ARBA00022490"/>
    </source>
</evidence>
<dbReference type="InterPro" id="IPR050325">
    <property type="entry name" value="Prot/Nucl_acid_deglycase"/>
</dbReference>
<proteinExistence type="predicted"/>
<dbReference type="CDD" id="cd03135">
    <property type="entry name" value="GATase1_DJ-1"/>
    <property type="match status" value="1"/>
</dbReference>
<dbReference type="Pfam" id="PF01965">
    <property type="entry name" value="DJ-1_PfpI"/>
    <property type="match status" value="1"/>
</dbReference>
<evidence type="ECO:0000256" key="4">
    <source>
        <dbReference type="ARBA" id="ARBA00048082"/>
    </source>
</evidence>
<evidence type="ECO:0000256" key="2">
    <source>
        <dbReference type="ARBA" id="ARBA00013134"/>
    </source>
</evidence>
<dbReference type="GO" id="GO:1902176">
    <property type="term" value="P:negative regulation of oxidative stress-induced intrinsic apoptotic signaling pathway"/>
    <property type="evidence" value="ECO:0007669"/>
    <property type="project" value="UniProtKB-ARBA"/>
</dbReference>
<protein>
    <recommendedName>
        <fullName evidence="2">D-lactate dehydratase</fullName>
        <ecNumber evidence="2">4.2.1.130</ecNumber>
    </recommendedName>
</protein>
<comment type="catalytic activity">
    <reaction evidence="4">
        <text>methylglyoxal + H2O = (R)-lactate + H(+)</text>
        <dbReference type="Rhea" id="RHEA:27754"/>
        <dbReference type="ChEBI" id="CHEBI:15377"/>
        <dbReference type="ChEBI" id="CHEBI:15378"/>
        <dbReference type="ChEBI" id="CHEBI:16004"/>
        <dbReference type="ChEBI" id="CHEBI:17158"/>
        <dbReference type="EC" id="4.2.1.130"/>
    </reaction>
</comment>
<comment type="subcellular location">
    <subcellularLocation>
        <location evidence="1">Cytoplasm</location>
    </subcellularLocation>
</comment>
<keyword evidence="6" id="KW-1185">Reference proteome</keyword>
<evidence type="ECO:0000313" key="6">
    <source>
        <dbReference type="Proteomes" id="UP000887566"/>
    </source>
</evidence>
<dbReference type="GO" id="GO:1903189">
    <property type="term" value="P:glyoxal metabolic process"/>
    <property type="evidence" value="ECO:0007669"/>
    <property type="project" value="UniProtKB-ARBA"/>
</dbReference>
<dbReference type="InterPro" id="IPR002818">
    <property type="entry name" value="DJ-1/PfpI"/>
</dbReference>
<dbReference type="SUPFAM" id="SSF52317">
    <property type="entry name" value="Class I glutamine amidotransferase-like"/>
    <property type="match status" value="1"/>
</dbReference>
<dbReference type="FunFam" id="3.40.50.880:FF:000022">
    <property type="entry name" value="protein deglycase DJ-1"/>
    <property type="match status" value="1"/>
</dbReference>
<name>A0A914XKU1_9BILA</name>
<dbReference type="GO" id="GO:0005634">
    <property type="term" value="C:nucleus"/>
    <property type="evidence" value="ECO:0007669"/>
    <property type="project" value="TreeGrafter"/>
</dbReference>
<accession>A0A914XKU1</accession>
<dbReference type="GO" id="GO:0005739">
    <property type="term" value="C:mitochondrion"/>
    <property type="evidence" value="ECO:0007669"/>
    <property type="project" value="TreeGrafter"/>
</dbReference>
<dbReference type="AlphaFoldDB" id="A0A914XKU1"/>
<dbReference type="Proteomes" id="UP000887566">
    <property type="component" value="Unplaced"/>
</dbReference>
<dbReference type="Gene3D" id="3.40.50.880">
    <property type="match status" value="1"/>
</dbReference>
<dbReference type="InterPro" id="IPR029062">
    <property type="entry name" value="Class_I_gatase-like"/>
</dbReference>
<keyword evidence="3" id="KW-0963">Cytoplasm</keyword>
<evidence type="ECO:0000313" key="7">
    <source>
        <dbReference type="WBParaSite" id="PSAMB.scaffold8923size8738.g31928.t1"/>
    </source>
</evidence>
<evidence type="ECO:0000259" key="5">
    <source>
        <dbReference type="Pfam" id="PF01965"/>
    </source>
</evidence>